<comment type="caution">
    <text evidence="2">The sequence shown here is derived from an EMBL/GenBank/DDBJ whole genome shotgun (WGS) entry which is preliminary data.</text>
</comment>
<dbReference type="PANTHER" id="PTHR24148:SF82">
    <property type="entry name" value="HETEROKARYON INCOMPATIBILITY DOMAIN-CONTAINING PROTEIN"/>
    <property type="match status" value="1"/>
</dbReference>
<dbReference type="Proteomes" id="UP001321760">
    <property type="component" value="Unassembled WGS sequence"/>
</dbReference>
<sequence>MMTRNTPYKSLDSSLPQIRLLRLLPPKNCVGGTKQRPWHTSIYSVETDKRNYTSDLECTFEIVSLASHPAYETLSNSWANHYFGDAAGKKPATWDEPAKEATNEMATMLLDGEAVEVGLNLAYALAALRTNEPRVLWADALCIDQGNEGEKAHQVGLMREIYRKAETVLDL</sequence>
<organism evidence="2 3">
    <name type="scientific">Podospora aff. communis PSN243</name>
    <dbReference type="NCBI Taxonomy" id="3040156"/>
    <lineage>
        <taxon>Eukaryota</taxon>
        <taxon>Fungi</taxon>
        <taxon>Dikarya</taxon>
        <taxon>Ascomycota</taxon>
        <taxon>Pezizomycotina</taxon>
        <taxon>Sordariomycetes</taxon>
        <taxon>Sordariomycetidae</taxon>
        <taxon>Sordariales</taxon>
        <taxon>Podosporaceae</taxon>
        <taxon>Podospora</taxon>
    </lineage>
</organism>
<dbReference type="EMBL" id="MU865977">
    <property type="protein sequence ID" value="KAK4444394.1"/>
    <property type="molecule type" value="Genomic_DNA"/>
</dbReference>
<dbReference type="Pfam" id="PF06985">
    <property type="entry name" value="HET"/>
    <property type="match status" value="1"/>
</dbReference>
<reference evidence="2" key="2">
    <citation type="submission" date="2023-05" db="EMBL/GenBank/DDBJ databases">
        <authorList>
            <consortium name="Lawrence Berkeley National Laboratory"/>
            <person name="Steindorff A."/>
            <person name="Hensen N."/>
            <person name="Bonometti L."/>
            <person name="Westerberg I."/>
            <person name="Brannstrom I.O."/>
            <person name="Guillou S."/>
            <person name="Cros-Aarteil S."/>
            <person name="Calhoun S."/>
            <person name="Haridas S."/>
            <person name="Kuo A."/>
            <person name="Mondo S."/>
            <person name="Pangilinan J."/>
            <person name="Riley R."/>
            <person name="Labutti K."/>
            <person name="Andreopoulos B."/>
            <person name="Lipzen A."/>
            <person name="Chen C."/>
            <person name="Yanf M."/>
            <person name="Daum C."/>
            <person name="Ng V."/>
            <person name="Clum A."/>
            <person name="Ohm R."/>
            <person name="Martin F."/>
            <person name="Silar P."/>
            <person name="Natvig D."/>
            <person name="Lalanne C."/>
            <person name="Gautier V."/>
            <person name="Ament-Velasquez S.L."/>
            <person name="Kruys A."/>
            <person name="Hutchinson M.I."/>
            <person name="Powell A.J."/>
            <person name="Barry K."/>
            <person name="Miller A.N."/>
            <person name="Grigoriev I.V."/>
            <person name="Debuchy R."/>
            <person name="Gladieux P."/>
            <person name="Thoren M.H."/>
            <person name="Johannesson H."/>
        </authorList>
    </citation>
    <scope>NUCLEOTIDE SEQUENCE</scope>
    <source>
        <strain evidence="2">PSN243</strain>
    </source>
</reference>
<evidence type="ECO:0000313" key="2">
    <source>
        <dbReference type="EMBL" id="KAK4444394.1"/>
    </source>
</evidence>
<accession>A0AAV9G6H1</accession>
<protein>
    <submittedName>
        <fullName evidence="2">Heterokaryon incompatibility protein-domain-containing protein</fullName>
    </submittedName>
</protein>
<dbReference type="PANTHER" id="PTHR24148">
    <property type="entry name" value="ANKYRIN REPEAT DOMAIN-CONTAINING PROTEIN 39 HOMOLOG-RELATED"/>
    <property type="match status" value="1"/>
</dbReference>
<dbReference type="InterPro" id="IPR052895">
    <property type="entry name" value="HetReg/Transcr_Mod"/>
</dbReference>
<reference evidence="2" key="1">
    <citation type="journal article" date="2023" name="Mol. Phylogenet. Evol.">
        <title>Genome-scale phylogeny and comparative genomics of the fungal order Sordariales.</title>
        <authorList>
            <person name="Hensen N."/>
            <person name="Bonometti L."/>
            <person name="Westerberg I."/>
            <person name="Brannstrom I.O."/>
            <person name="Guillou S."/>
            <person name="Cros-Aarteil S."/>
            <person name="Calhoun S."/>
            <person name="Haridas S."/>
            <person name="Kuo A."/>
            <person name="Mondo S."/>
            <person name="Pangilinan J."/>
            <person name="Riley R."/>
            <person name="LaButti K."/>
            <person name="Andreopoulos B."/>
            <person name="Lipzen A."/>
            <person name="Chen C."/>
            <person name="Yan M."/>
            <person name="Daum C."/>
            <person name="Ng V."/>
            <person name="Clum A."/>
            <person name="Steindorff A."/>
            <person name="Ohm R.A."/>
            <person name="Martin F."/>
            <person name="Silar P."/>
            <person name="Natvig D.O."/>
            <person name="Lalanne C."/>
            <person name="Gautier V."/>
            <person name="Ament-Velasquez S.L."/>
            <person name="Kruys A."/>
            <person name="Hutchinson M.I."/>
            <person name="Powell A.J."/>
            <person name="Barry K."/>
            <person name="Miller A.N."/>
            <person name="Grigoriev I.V."/>
            <person name="Debuchy R."/>
            <person name="Gladieux P."/>
            <person name="Hiltunen Thoren M."/>
            <person name="Johannesson H."/>
        </authorList>
    </citation>
    <scope>NUCLEOTIDE SEQUENCE</scope>
    <source>
        <strain evidence="2">PSN243</strain>
    </source>
</reference>
<gene>
    <name evidence="2" type="ORF">QBC34DRAFT_498285</name>
</gene>
<keyword evidence="3" id="KW-1185">Reference proteome</keyword>
<proteinExistence type="predicted"/>
<dbReference type="InterPro" id="IPR010730">
    <property type="entry name" value="HET"/>
</dbReference>
<evidence type="ECO:0000259" key="1">
    <source>
        <dbReference type="Pfam" id="PF06985"/>
    </source>
</evidence>
<evidence type="ECO:0000313" key="3">
    <source>
        <dbReference type="Proteomes" id="UP001321760"/>
    </source>
</evidence>
<name>A0AAV9G6H1_9PEZI</name>
<feature type="domain" description="Heterokaryon incompatibility" evidence="1">
    <location>
        <begin position="71"/>
        <end position="169"/>
    </location>
</feature>
<dbReference type="AlphaFoldDB" id="A0AAV9G6H1"/>